<dbReference type="SUPFAM" id="SSF55785">
    <property type="entry name" value="PYP-like sensor domain (PAS domain)"/>
    <property type="match status" value="1"/>
</dbReference>
<evidence type="ECO:0000259" key="6">
    <source>
        <dbReference type="PROSITE" id="PS50112"/>
    </source>
</evidence>
<dbReference type="Pfam" id="PF00015">
    <property type="entry name" value="MCPsignal"/>
    <property type="match status" value="1"/>
</dbReference>
<protein>
    <submittedName>
        <fullName evidence="7">PAS domain-containing protein</fullName>
    </submittedName>
</protein>
<keyword evidence="1 3" id="KW-0807">Transducer</keyword>
<evidence type="ECO:0000256" key="3">
    <source>
        <dbReference type="PROSITE-ProRule" id="PRU00284"/>
    </source>
</evidence>
<dbReference type="InterPro" id="IPR004089">
    <property type="entry name" value="MCPsignal_dom"/>
</dbReference>
<gene>
    <name evidence="7" type="ORF">KTS37_07565</name>
</gene>
<dbReference type="Gene3D" id="3.30.450.20">
    <property type="entry name" value="PAS domain"/>
    <property type="match status" value="1"/>
</dbReference>
<feature type="compositionally biased region" description="Basic and acidic residues" evidence="4">
    <location>
        <begin position="1"/>
        <end position="15"/>
    </location>
</feature>
<dbReference type="GO" id="GO:0004888">
    <property type="term" value="F:transmembrane signaling receptor activity"/>
    <property type="evidence" value="ECO:0007669"/>
    <property type="project" value="InterPro"/>
</dbReference>
<accession>A0AA41KBU4</accession>
<evidence type="ECO:0000256" key="1">
    <source>
        <dbReference type="ARBA" id="ARBA00023224"/>
    </source>
</evidence>
<dbReference type="CDD" id="cd00130">
    <property type="entry name" value="PAS"/>
    <property type="match status" value="1"/>
</dbReference>
<evidence type="ECO:0000313" key="8">
    <source>
        <dbReference type="Proteomes" id="UP001166304"/>
    </source>
</evidence>
<evidence type="ECO:0000259" key="5">
    <source>
        <dbReference type="PROSITE" id="PS50111"/>
    </source>
</evidence>
<dbReference type="PRINTS" id="PR00260">
    <property type="entry name" value="CHEMTRNSDUCR"/>
</dbReference>
<feature type="domain" description="PAS" evidence="6">
    <location>
        <begin position="168"/>
        <end position="209"/>
    </location>
</feature>
<dbReference type="AlphaFoldDB" id="A0AA41KBU4"/>
<sequence>MFEDITERIRERDPRTGSSARPRSDGGVGVADGQTRFLDDAIDAESPRLADVFDGDDAAEVGRQHVERQFALDPATIRDLIAEYERDGIGPDEFVASQGFVVESLVEAAFGHLRQELDSDAHATLDAVENELRDGLETAQFVTRTGVDAYAAADDSAASPTAAADPVAGLDFHSVLDHIGTPLFVLGTDGDILTWNSSIEELTGVSEAEAQEMEMSSMAFYPDGRRGKTLADKVLDAPERTHEEYDVPRVEDADFTLYRDTSVMADQYGSERHISFSAAPIYDGDELVAVVEMVQDRTDEARRHEAVTELVEEVKSTMSALQNGRLDARASFDRDENEEYVDDQLYEVVTSLNDMAEQVQQLTHKVDEQAQELAATIGQTASSAETVEERVSQQSQSLTRAAENIQNIGAGMEEVAATSSEVASAAKRAKSAAEEGSDAGEAVKDVTDGLTETSQDLVETVEGLDEQMDEVSEIVEIIADVAEQTNMLALNANIEAARAGESGSGFAVVADEVKTLANETGEYASEISASINTIQDQATETTEIVDSTHEQIERAEAEITQVLDALGEISEAVEEATNGIQEVANANDDQAGDIEDITAMVEDVQEHAEDAEAATNQIVAATERQQDAVDELTDRVDDLTSDGS</sequence>
<dbReference type="GO" id="GO:0007165">
    <property type="term" value="P:signal transduction"/>
    <property type="evidence" value="ECO:0007669"/>
    <property type="project" value="UniProtKB-KW"/>
</dbReference>
<name>A0AA41KBU4_9EURY</name>
<keyword evidence="8" id="KW-1185">Reference proteome</keyword>
<feature type="domain" description="Methyl-accepting transducer" evidence="5">
    <location>
        <begin position="369"/>
        <end position="605"/>
    </location>
</feature>
<dbReference type="SUPFAM" id="SSF58104">
    <property type="entry name" value="Methyl-accepting chemotaxis protein (MCP) signaling domain"/>
    <property type="match status" value="1"/>
</dbReference>
<evidence type="ECO:0000256" key="2">
    <source>
        <dbReference type="ARBA" id="ARBA00029447"/>
    </source>
</evidence>
<dbReference type="InterPro" id="IPR004090">
    <property type="entry name" value="Chemotax_Me-accpt_rcpt"/>
</dbReference>
<organism evidence="7 8">
    <name type="scientific">Haloarcula salina</name>
    <dbReference type="NCBI Taxonomy" id="1429914"/>
    <lineage>
        <taxon>Archaea</taxon>
        <taxon>Methanobacteriati</taxon>
        <taxon>Methanobacteriota</taxon>
        <taxon>Stenosarchaea group</taxon>
        <taxon>Halobacteria</taxon>
        <taxon>Halobacteriales</taxon>
        <taxon>Haloarculaceae</taxon>
        <taxon>Haloarcula</taxon>
    </lineage>
</organism>
<dbReference type="GO" id="GO:0006935">
    <property type="term" value="P:chemotaxis"/>
    <property type="evidence" value="ECO:0007669"/>
    <property type="project" value="InterPro"/>
</dbReference>
<feature type="region of interest" description="Disordered" evidence="4">
    <location>
        <begin position="622"/>
        <end position="644"/>
    </location>
</feature>
<evidence type="ECO:0000313" key="7">
    <source>
        <dbReference type="EMBL" id="MBV0901645.1"/>
    </source>
</evidence>
<feature type="region of interest" description="Disordered" evidence="4">
    <location>
        <begin position="1"/>
        <end position="35"/>
    </location>
</feature>
<dbReference type="SMART" id="SM00283">
    <property type="entry name" value="MA"/>
    <property type="match status" value="1"/>
</dbReference>
<dbReference type="RefSeq" id="WP_162412846.1">
    <property type="nucleotide sequence ID" value="NZ_JAHQXE010000002.1"/>
</dbReference>
<evidence type="ECO:0000256" key="4">
    <source>
        <dbReference type="SAM" id="MobiDB-lite"/>
    </source>
</evidence>
<dbReference type="GO" id="GO:0006355">
    <property type="term" value="P:regulation of DNA-templated transcription"/>
    <property type="evidence" value="ECO:0007669"/>
    <property type="project" value="InterPro"/>
</dbReference>
<dbReference type="SMART" id="SM00091">
    <property type="entry name" value="PAS"/>
    <property type="match status" value="1"/>
</dbReference>
<dbReference type="Proteomes" id="UP001166304">
    <property type="component" value="Unassembled WGS sequence"/>
</dbReference>
<reference evidence="7" key="1">
    <citation type="submission" date="2021-06" db="EMBL/GenBank/DDBJ databases">
        <title>New haloarchaea isolates fom saline soil.</title>
        <authorList>
            <person name="Duran-Viseras A."/>
            <person name="Sanchez-Porro C.S."/>
            <person name="Ventosa A."/>
        </authorList>
    </citation>
    <scope>NUCLEOTIDE SEQUENCE</scope>
    <source>
        <strain evidence="7">JCM 18369</strain>
    </source>
</reference>
<dbReference type="Gene3D" id="1.10.287.950">
    <property type="entry name" value="Methyl-accepting chemotaxis protein"/>
    <property type="match status" value="1"/>
</dbReference>
<comment type="similarity">
    <text evidence="2">Belongs to the methyl-accepting chemotaxis (MCP) protein family.</text>
</comment>
<dbReference type="PROSITE" id="PS50111">
    <property type="entry name" value="CHEMOTAXIS_TRANSDUC_2"/>
    <property type="match status" value="1"/>
</dbReference>
<dbReference type="PROSITE" id="PS50112">
    <property type="entry name" value="PAS"/>
    <property type="match status" value="1"/>
</dbReference>
<dbReference type="Pfam" id="PF00989">
    <property type="entry name" value="PAS"/>
    <property type="match status" value="1"/>
</dbReference>
<dbReference type="NCBIfam" id="TIGR00229">
    <property type="entry name" value="sensory_box"/>
    <property type="match status" value="1"/>
</dbReference>
<dbReference type="GO" id="GO:0016020">
    <property type="term" value="C:membrane"/>
    <property type="evidence" value="ECO:0007669"/>
    <property type="project" value="InterPro"/>
</dbReference>
<comment type="caution">
    <text evidence="7">The sequence shown here is derived from an EMBL/GenBank/DDBJ whole genome shotgun (WGS) entry which is preliminary data.</text>
</comment>
<dbReference type="CDD" id="cd11386">
    <property type="entry name" value="MCP_signal"/>
    <property type="match status" value="1"/>
</dbReference>
<dbReference type="InterPro" id="IPR035965">
    <property type="entry name" value="PAS-like_dom_sf"/>
</dbReference>
<proteinExistence type="inferred from homology"/>
<dbReference type="InterPro" id="IPR000014">
    <property type="entry name" value="PAS"/>
</dbReference>
<dbReference type="PANTHER" id="PTHR32089">
    <property type="entry name" value="METHYL-ACCEPTING CHEMOTAXIS PROTEIN MCPB"/>
    <property type="match status" value="1"/>
</dbReference>
<dbReference type="InterPro" id="IPR013767">
    <property type="entry name" value="PAS_fold"/>
</dbReference>
<feature type="compositionally biased region" description="Basic and acidic residues" evidence="4">
    <location>
        <begin position="624"/>
        <end position="638"/>
    </location>
</feature>
<dbReference type="PANTHER" id="PTHR32089:SF112">
    <property type="entry name" value="LYSOZYME-LIKE PROTEIN-RELATED"/>
    <property type="match status" value="1"/>
</dbReference>
<dbReference type="EMBL" id="JAHQXE010000002">
    <property type="protein sequence ID" value="MBV0901645.1"/>
    <property type="molecule type" value="Genomic_DNA"/>
</dbReference>